<gene>
    <name evidence="1" type="ORF">EDC24_2021</name>
</gene>
<evidence type="ECO:0000313" key="1">
    <source>
        <dbReference type="EMBL" id="RPF52031.1"/>
    </source>
</evidence>
<sequence>MIRLLLLYQTYSVVKSKTLSLESESETILRLFLIV</sequence>
<reference evidence="1 2" key="1">
    <citation type="submission" date="2018-11" db="EMBL/GenBank/DDBJ databases">
        <title>Genomic Encyclopedia of Type Strains, Phase IV (KMG-IV): sequencing the most valuable type-strain genomes for metagenomic binning, comparative biology and taxonomic classification.</title>
        <authorList>
            <person name="Goeker M."/>
        </authorList>
    </citation>
    <scope>NUCLEOTIDE SEQUENCE [LARGE SCALE GENOMIC DNA]</scope>
    <source>
        <strain evidence="1 2">DSM 18090</strain>
    </source>
</reference>
<dbReference type="Proteomes" id="UP000276443">
    <property type="component" value="Unassembled WGS sequence"/>
</dbReference>
<proteinExistence type="predicted"/>
<dbReference type="EMBL" id="RKRF01000010">
    <property type="protein sequence ID" value="RPF52031.1"/>
    <property type="molecule type" value="Genomic_DNA"/>
</dbReference>
<accession>A0A3N5C6J4</accession>
<name>A0A3N5C6J4_9BACI</name>
<dbReference type="AlphaFoldDB" id="A0A3N5C6J4"/>
<comment type="caution">
    <text evidence="1">The sequence shown here is derived from an EMBL/GenBank/DDBJ whole genome shotgun (WGS) entry which is preliminary data.</text>
</comment>
<organism evidence="1 2">
    <name type="scientific">Aquisalibacillus elongatus</name>
    <dbReference type="NCBI Taxonomy" id="485577"/>
    <lineage>
        <taxon>Bacteria</taxon>
        <taxon>Bacillati</taxon>
        <taxon>Bacillota</taxon>
        <taxon>Bacilli</taxon>
        <taxon>Bacillales</taxon>
        <taxon>Bacillaceae</taxon>
        <taxon>Aquisalibacillus</taxon>
    </lineage>
</organism>
<protein>
    <submittedName>
        <fullName evidence="1">Uncharacterized protein</fullName>
    </submittedName>
</protein>
<evidence type="ECO:0000313" key="2">
    <source>
        <dbReference type="Proteomes" id="UP000276443"/>
    </source>
</evidence>
<keyword evidence="2" id="KW-1185">Reference proteome</keyword>